<evidence type="ECO:0000313" key="3">
    <source>
        <dbReference type="EMBL" id="JAS29292.1"/>
    </source>
</evidence>
<gene>
    <name evidence="3" type="ORF">g.21834</name>
</gene>
<evidence type="ECO:0000256" key="1">
    <source>
        <dbReference type="SAM" id="Coils"/>
    </source>
</evidence>
<accession>A0A1B6DUE6</accession>
<evidence type="ECO:0000256" key="2">
    <source>
        <dbReference type="SAM" id="MobiDB-lite"/>
    </source>
</evidence>
<name>A0A1B6DUE6_9HEMI</name>
<protein>
    <submittedName>
        <fullName evidence="3">Uncharacterized protein</fullName>
    </submittedName>
</protein>
<keyword evidence="1" id="KW-0175">Coiled coil</keyword>
<feature type="coiled-coil region" evidence="1">
    <location>
        <begin position="108"/>
        <end position="135"/>
    </location>
</feature>
<feature type="non-terminal residue" evidence="3">
    <location>
        <position position="327"/>
    </location>
</feature>
<feature type="region of interest" description="Disordered" evidence="2">
    <location>
        <begin position="1"/>
        <end position="23"/>
    </location>
</feature>
<organism evidence="3">
    <name type="scientific">Clastoptera arizonana</name>
    <name type="common">Arizona spittle bug</name>
    <dbReference type="NCBI Taxonomy" id="38151"/>
    <lineage>
        <taxon>Eukaryota</taxon>
        <taxon>Metazoa</taxon>
        <taxon>Ecdysozoa</taxon>
        <taxon>Arthropoda</taxon>
        <taxon>Hexapoda</taxon>
        <taxon>Insecta</taxon>
        <taxon>Pterygota</taxon>
        <taxon>Neoptera</taxon>
        <taxon>Paraneoptera</taxon>
        <taxon>Hemiptera</taxon>
        <taxon>Auchenorrhyncha</taxon>
        <taxon>Cercopoidea</taxon>
        <taxon>Clastopteridae</taxon>
        <taxon>Clastoptera</taxon>
    </lineage>
</organism>
<feature type="region of interest" description="Disordered" evidence="2">
    <location>
        <begin position="76"/>
        <end position="105"/>
    </location>
</feature>
<sequence>MFQNFKDILSTNKPSEENTKPTVVLKGRDSEIREYSLDELQCAIRNLRGPVVIKFHPPEDYKPDLQKLLKAKTLNSKEAISKKEKKSKPKSPERNGKKRKSDGDEYELSDLAKRIEKLESKRFDLARQIEQLENTFKRCLCMDKLGLPAKVPASHPVTTDSQGRLIDPVTNKLITDSAGKPIKLSKKTTDKYGRLIDPNTKKVITDDLGNPYVLEITEDKLGLPAEVPAGHPVTTDSQGRLIDPVTNKLITDSAGKPIKLSKKTTDKYGRLIDPNTKKVITDDSGNPYVLEITEEKRRESKVKKTKTKTDEICLIGNPASTDSQGRL</sequence>
<proteinExistence type="predicted"/>
<dbReference type="EMBL" id="GEDC01008006">
    <property type="protein sequence ID" value="JAS29292.1"/>
    <property type="molecule type" value="Transcribed_RNA"/>
</dbReference>
<feature type="compositionally biased region" description="Polar residues" evidence="2">
    <location>
        <begin position="1"/>
        <end position="13"/>
    </location>
</feature>
<reference evidence="3" key="1">
    <citation type="submission" date="2015-12" db="EMBL/GenBank/DDBJ databases">
        <title>De novo transcriptome assembly of four potential Pierce s Disease insect vectors from Arizona vineyards.</title>
        <authorList>
            <person name="Tassone E.E."/>
        </authorList>
    </citation>
    <scope>NUCLEOTIDE SEQUENCE</scope>
</reference>
<dbReference type="AlphaFoldDB" id="A0A1B6DUE6"/>